<reference evidence="2 3" key="1">
    <citation type="journal article" date="2018" name="Sci. Rep.">
        <title>Comparative genomics provides insights into the lifestyle and reveals functional heterogeneity of dark septate endophytic fungi.</title>
        <authorList>
            <person name="Knapp D.G."/>
            <person name="Nemeth J.B."/>
            <person name="Barry K."/>
            <person name="Hainaut M."/>
            <person name="Henrissat B."/>
            <person name="Johnson J."/>
            <person name="Kuo A."/>
            <person name="Lim J.H.P."/>
            <person name="Lipzen A."/>
            <person name="Nolan M."/>
            <person name="Ohm R.A."/>
            <person name="Tamas L."/>
            <person name="Grigoriev I.V."/>
            <person name="Spatafora J.W."/>
            <person name="Nagy L.G."/>
            <person name="Kovacs G.M."/>
        </authorList>
    </citation>
    <scope>NUCLEOTIDE SEQUENCE [LARGE SCALE GENOMIC DNA]</scope>
    <source>
        <strain evidence="2 3">DSE2036</strain>
    </source>
</reference>
<dbReference type="OrthoDB" id="542013at2759"/>
<accession>A0A2V1E1V5</accession>
<dbReference type="AlphaFoldDB" id="A0A2V1E1V5"/>
<dbReference type="InterPro" id="IPR002347">
    <property type="entry name" value="SDR_fam"/>
</dbReference>
<dbReference type="PANTHER" id="PTHR43157:SF35">
    <property type="entry name" value="DEHYDROGENASE_REDUCTASE FAMILY PROTEIN, PUTATIVE-RELATED"/>
    <property type="match status" value="1"/>
</dbReference>
<organism evidence="2 3">
    <name type="scientific">Periconia macrospinosa</name>
    <dbReference type="NCBI Taxonomy" id="97972"/>
    <lineage>
        <taxon>Eukaryota</taxon>
        <taxon>Fungi</taxon>
        <taxon>Dikarya</taxon>
        <taxon>Ascomycota</taxon>
        <taxon>Pezizomycotina</taxon>
        <taxon>Dothideomycetes</taxon>
        <taxon>Pleosporomycetidae</taxon>
        <taxon>Pleosporales</taxon>
        <taxon>Massarineae</taxon>
        <taxon>Periconiaceae</taxon>
        <taxon>Periconia</taxon>
    </lineage>
</organism>
<dbReference type="SUPFAM" id="SSF51735">
    <property type="entry name" value="NAD(P)-binding Rossmann-fold domains"/>
    <property type="match status" value="1"/>
</dbReference>
<proteinExistence type="predicted"/>
<dbReference type="EMBL" id="KZ805323">
    <property type="protein sequence ID" value="PVI04229.1"/>
    <property type="molecule type" value="Genomic_DNA"/>
</dbReference>
<dbReference type="Proteomes" id="UP000244855">
    <property type="component" value="Unassembled WGS sequence"/>
</dbReference>
<sequence length="341" mass="37247">MPSSKELPPNTASFIPIIYLKNQLCTKPIWPTKETNLSGKVAVITGANSGLGLEAGRQLLSLGLSRLIISVRSTGKGEEAARKLRTEYPKAILDVYPVDMVSYDSIQAFTEKLKQLERIDIVILNAGIMVSSFKTAQSTGHEETFQVNYLSTVLLCTLLLPILKVKAVGGPGRITIVASGLAYAAQFNNRKTTPIFPTFDVAKNFSMDTYNVTKLLLMMYLYKLVDYVSAEDVVVNTVDPGYVKGTNLQSDKGLVLSILMKGFDVATARTVDVGASTYIDAAVSHGKESHGSYIMGWKISSFASLMYTPDGKKTIEQVWKETEKELGFANFAGILQSMKKA</sequence>
<evidence type="ECO:0000313" key="3">
    <source>
        <dbReference type="Proteomes" id="UP000244855"/>
    </source>
</evidence>
<dbReference type="PANTHER" id="PTHR43157">
    <property type="entry name" value="PHOSPHATIDYLINOSITOL-GLYCAN BIOSYNTHESIS CLASS F PROTEIN-RELATED"/>
    <property type="match status" value="1"/>
</dbReference>
<evidence type="ECO:0000313" key="2">
    <source>
        <dbReference type="EMBL" id="PVI04229.1"/>
    </source>
</evidence>
<keyword evidence="1" id="KW-0560">Oxidoreductase</keyword>
<protein>
    <submittedName>
        <fullName evidence="2">NAD(P)-binding protein</fullName>
    </submittedName>
</protein>
<dbReference type="PRINTS" id="PR00081">
    <property type="entry name" value="GDHRDH"/>
</dbReference>
<dbReference type="InterPro" id="IPR036291">
    <property type="entry name" value="NAD(P)-bd_dom_sf"/>
</dbReference>
<evidence type="ECO:0000256" key="1">
    <source>
        <dbReference type="ARBA" id="ARBA00023002"/>
    </source>
</evidence>
<dbReference type="GO" id="GO:0016491">
    <property type="term" value="F:oxidoreductase activity"/>
    <property type="evidence" value="ECO:0007669"/>
    <property type="project" value="UniProtKB-KW"/>
</dbReference>
<name>A0A2V1E1V5_9PLEO</name>
<dbReference type="Gene3D" id="3.40.50.720">
    <property type="entry name" value="NAD(P)-binding Rossmann-like Domain"/>
    <property type="match status" value="1"/>
</dbReference>
<gene>
    <name evidence="2" type="ORF">DM02DRAFT_556686</name>
</gene>
<dbReference type="STRING" id="97972.A0A2V1E1V5"/>
<keyword evidence="3" id="KW-1185">Reference proteome</keyword>
<dbReference type="Pfam" id="PF00106">
    <property type="entry name" value="adh_short"/>
    <property type="match status" value="1"/>
</dbReference>